<dbReference type="Proteomes" id="UP000008065">
    <property type="component" value="Unassembled WGS sequence"/>
</dbReference>
<feature type="compositionally biased region" description="Basic and acidic residues" evidence="1">
    <location>
        <begin position="15"/>
        <end position="24"/>
    </location>
</feature>
<dbReference type="KEGG" id="nte:NEUTE1DRAFT134025"/>
<dbReference type="PANTHER" id="PTHR40641:SF2">
    <property type="entry name" value="INVOLUCRIN REPEAT PROTEIN"/>
    <property type="match status" value="1"/>
</dbReference>
<dbReference type="HOGENOM" id="CLU_894560_0_0_1"/>
<feature type="region of interest" description="Disordered" evidence="1">
    <location>
        <begin position="1"/>
        <end position="43"/>
    </location>
</feature>
<dbReference type="InterPro" id="IPR053268">
    <property type="entry name" value="Woronin_anchor"/>
</dbReference>
<feature type="region of interest" description="Disordered" evidence="1">
    <location>
        <begin position="149"/>
        <end position="173"/>
    </location>
</feature>
<protein>
    <submittedName>
        <fullName evidence="2">Uncharacterized protein</fullName>
    </submittedName>
</protein>
<accession>F8MZL7</accession>
<dbReference type="EMBL" id="GL891382">
    <property type="protein sequence ID" value="EGO53707.1"/>
    <property type="molecule type" value="Genomic_DNA"/>
</dbReference>
<dbReference type="GeneID" id="20825809"/>
<feature type="compositionally biased region" description="Basic and acidic residues" evidence="1">
    <location>
        <begin position="154"/>
        <end position="173"/>
    </location>
</feature>
<keyword evidence="3" id="KW-1185">Reference proteome</keyword>
<dbReference type="RefSeq" id="XP_009857289.1">
    <property type="nucleotide sequence ID" value="XM_009858987.1"/>
</dbReference>
<proteinExistence type="predicted"/>
<gene>
    <name evidence="2" type="ORF">NEUTE1DRAFT_134025</name>
</gene>
<evidence type="ECO:0000256" key="1">
    <source>
        <dbReference type="SAM" id="MobiDB-lite"/>
    </source>
</evidence>
<reference evidence="3" key="1">
    <citation type="journal article" date="2011" name="Genetics">
        <title>Massive changes in genome architecture accompany the transition to self-fertility in the filamentous fungus Neurospora tetrasperma.</title>
        <authorList>
            <person name="Ellison C.E."/>
            <person name="Stajich J.E."/>
            <person name="Jacobson D.J."/>
            <person name="Natvig D.O."/>
            <person name="Lapidus A."/>
            <person name="Foster B."/>
            <person name="Aerts A."/>
            <person name="Riley R."/>
            <person name="Lindquist E.A."/>
            <person name="Grigoriev I.V."/>
            <person name="Taylor J.W."/>
        </authorList>
    </citation>
    <scope>NUCLEOTIDE SEQUENCE [LARGE SCALE GENOMIC DNA]</scope>
    <source>
        <strain evidence="3">FGSC 2508 / P0657</strain>
    </source>
</reference>
<dbReference type="VEuPathDB" id="FungiDB:NEUTE1DRAFT_134025"/>
<evidence type="ECO:0000313" key="3">
    <source>
        <dbReference type="Proteomes" id="UP000008065"/>
    </source>
</evidence>
<name>F8MZL7_NEUT8</name>
<dbReference type="PANTHER" id="PTHR40641">
    <property type="entry name" value="INVOLUCRIN REPEAT PROTEIN (AFU_ORTHOLOGUE AFUA_2G08060)"/>
    <property type="match status" value="1"/>
</dbReference>
<organism evidence="2 3">
    <name type="scientific">Neurospora tetrasperma (strain FGSC 2508 / ATCC MYA-4615 / P0657)</name>
    <dbReference type="NCBI Taxonomy" id="510951"/>
    <lineage>
        <taxon>Eukaryota</taxon>
        <taxon>Fungi</taxon>
        <taxon>Dikarya</taxon>
        <taxon>Ascomycota</taxon>
        <taxon>Pezizomycotina</taxon>
        <taxon>Sordariomycetes</taxon>
        <taxon>Sordariomycetidae</taxon>
        <taxon>Sordariales</taxon>
        <taxon>Sordariaceae</taxon>
        <taxon>Neurospora</taxon>
    </lineage>
</organism>
<feature type="region of interest" description="Disordered" evidence="1">
    <location>
        <begin position="201"/>
        <end position="227"/>
    </location>
</feature>
<feature type="compositionally biased region" description="Polar residues" evidence="1">
    <location>
        <begin position="202"/>
        <end position="220"/>
    </location>
</feature>
<dbReference type="AlphaFoldDB" id="F8MZL7"/>
<evidence type="ECO:0000313" key="2">
    <source>
        <dbReference type="EMBL" id="EGO53707.1"/>
    </source>
</evidence>
<sequence length="311" mass="33546">MSIGAAFKNFSIGSKSREPSRIREPTSQGPVIDKKENKQQSIVVEQSEKERRAFVPDADAAAAAAASDAEAGTAQLWTGRFPTRISTGHIIGFRNTLAAGDVIGSSSPARRRIDVSAGNLVRLPQHGDAAGDEQTRFIRVISDYGRQAQQVGSDDLRDESVQAQEEYKPRDLSPRRGLVTGNWVINVVAAAAAAAAAVRGETGSQPGAQVKNGQLQQARTGDSDADEDGKSDVIRIMFMLQGLFFKSSLYTLRACLDFSCLKCLLGCDVGSLMVLAYCEHRLTGEPVHAAMFLQKDTSNRSWQFGRLSGLI</sequence>